<sequence length="907" mass="102353">MESRGGNKPRVGCRIGSGSLGEIYIGGVQANEDPAVRLRVKVYRLSDDEKWDDLGTGHVTVDYLESSEDLGLIVIDEEDNETILVHRISVDDIYRRQEDTIISWRDPQCSTDLALSFQEATGCSYIWDRICGVQRNLHFNSIGNDAFHSASRDLRELPPVELSTLPLILKTIGECGTGIADQMHVADLILQDHEFFPKLVDRFRTCEDLENRDSLHIIFKLVKAIILLNSPQIFDRIFADEFILDIVGALEYDPDLPQVQKHRSFLRDHVVFKEVIPIKEPQVLTRIHQSYRIGYIKDVILPRVLDEGTIGSLNSIIHGNYTVVISILKDDTSFIQELFAKMRSPETSMESKRNLVLFLQEFCSLSKSLQVAQQSRLFRELANEGIFEILTDVLQSQDKKLVLTGTDILILFLNLDPNLLRNFVIQQEDNTLFGLLVEGMITDFGDNMHCQFLEILRILLESYTSSSAQNDAIIEIFYEKYLDRLVDVITSSCPSKNISQTRVTAVSSIGRVESRALTKPEILSNICELLCFCVLHHPYRIKCNLIVNNVIEKVLCLTRRREKYLVVAAVRFMRTVVSRNDEFLARHIVKNNLMKPIVEAFVRNGSCYNMLHSGVLELLEYIRKENKTLTIYVFETFWDQLSKFQYLETIRVLKTRYEQSLEKCDMSTVTTDDLRKRIDERALEKEEEDYFNDQSDGEDSSCGGVAQELQQGGEPTVANGTSANNPPFRSRPSGLVDYEDDDDDDEDYNPPSREPENSHESERPSSAVKPKRELTSTSDGSAEEIELRKKRMLDKHRSDGEVVFAAAAAAACSTSNHADQPSKTTPPVADSRCSPTSTTNSASEGEPDDKAMPDVSVERDCPNSVSSTADVRQPGGEEHSRTPIASSPSEVAVNGANVSHTEPYPVR</sequence>
<dbReference type="InterPro" id="IPR011993">
    <property type="entry name" value="PH-like_dom_sf"/>
</dbReference>
<feature type="compositionally biased region" description="Acidic residues" evidence="3">
    <location>
        <begin position="737"/>
        <end position="748"/>
    </location>
</feature>
<feature type="domain" description="Serine/threonine-protein phosphatase 4 regulatory subunit 3-like central" evidence="4">
    <location>
        <begin position="168"/>
        <end position="659"/>
    </location>
</feature>
<dbReference type="SUPFAM" id="SSF50729">
    <property type="entry name" value="PH domain-like"/>
    <property type="match status" value="1"/>
</dbReference>
<dbReference type="PANTHER" id="PTHR23318">
    <property type="entry name" value="ATP SYNTHASE GAMMA-RELATED"/>
    <property type="match status" value="1"/>
</dbReference>
<name>A0A7I8JLP4_SPIIN</name>
<evidence type="ECO:0000259" key="5">
    <source>
        <dbReference type="Pfam" id="PF22972"/>
    </source>
</evidence>
<dbReference type="EMBL" id="CACRZD030000014">
    <property type="protein sequence ID" value="CAA6670392.1"/>
    <property type="molecule type" value="Genomic_DNA"/>
</dbReference>
<comment type="subcellular location">
    <subcellularLocation>
        <location evidence="1">Nucleus</location>
    </subcellularLocation>
</comment>
<protein>
    <submittedName>
        <fullName evidence="6">Uncharacterized protein</fullName>
    </submittedName>
</protein>
<feature type="compositionally biased region" description="Basic and acidic residues" evidence="3">
    <location>
        <begin position="753"/>
        <end position="763"/>
    </location>
</feature>
<proteinExistence type="predicted"/>
<evidence type="ECO:0000256" key="3">
    <source>
        <dbReference type="SAM" id="MobiDB-lite"/>
    </source>
</evidence>
<dbReference type="GO" id="GO:0030289">
    <property type="term" value="C:protein phosphatase 4 complex"/>
    <property type="evidence" value="ECO:0007669"/>
    <property type="project" value="TreeGrafter"/>
</dbReference>
<accession>A0A7I8JLP4</accession>
<feature type="compositionally biased region" description="Polar residues" evidence="3">
    <location>
        <begin position="718"/>
        <end position="727"/>
    </location>
</feature>
<keyword evidence="7" id="KW-1185">Reference proteome</keyword>
<dbReference type="Pfam" id="PF22972">
    <property type="entry name" value="EVH1_PP4R3"/>
    <property type="match status" value="1"/>
</dbReference>
<dbReference type="EMBL" id="LR743601">
    <property type="protein sequence ID" value="CAA2631149.1"/>
    <property type="molecule type" value="Genomic_DNA"/>
</dbReference>
<dbReference type="AlphaFoldDB" id="A0A7I8JLP4"/>
<dbReference type="PANTHER" id="PTHR23318:SF0">
    <property type="entry name" value="SERINE_THREONINE-PROTEIN PHOSPHATASE 4 REGULATORY SUBUNIT 3"/>
    <property type="match status" value="1"/>
</dbReference>
<evidence type="ECO:0000256" key="1">
    <source>
        <dbReference type="ARBA" id="ARBA00004123"/>
    </source>
</evidence>
<keyword evidence="2" id="KW-0539">Nucleus</keyword>
<dbReference type="InterPro" id="IPR016024">
    <property type="entry name" value="ARM-type_fold"/>
</dbReference>
<organism evidence="6">
    <name type="scientific">Spirodela intermedia</name>
    <name type="common">Intermediate duckweed</name>
    <dbReference type="NCBI Taxonomy" id="51605"/>
    <lineage>
        <taxon>Eukaryota</taxon>
        <taxon>Viridiplantae</taxon>
        <taxon>Streptophyta</taxon>
        <taxon>Embryophyta</taxon>
        <taxon>Tracheophyta</taxon>
        <taxon>Spermatophyta</taxon>
        <taxon>Magnoliopsida</taxon>
        <taxon>Liliopsida</taxon>
        <taxon>Araceae</taxon>
        <taxon>Lemnoideae</taxon>
        <taxon>Spirodela</taxon>
    </lineage>
</organism>
<feature type="domain" description="PP4R3 EVH1-like" evidence="5">
    <location>
        <begin position="37"/>
        <end position="137"/>
    </location>
</feature>
<dbReference type="InterPro" id="IPR051137">
    <property type="entry name" value="PP4R3-like"/>
</dbReference>
<dbReference type="Gene3D" id="2.30.29.30">
    <property type="entry name" value="Pleckstrin-homology domain (PH domain)/Phosphotyrosine-binding domain (PTB)"/>
    <property type="match status" value="1"/>
</dbReference>
<evidence type="ECO:0000313" key="6">
    <source>
        <dbReference type="EMBL" id="CAA2631149.1"/>
    </source>
</evidence>
<reference evidence="6 7" key="1">
    <citation type="submission" date="2019-12" db="EMBL/GenBank/DDBJ databases">
        <authorList>
            <person name="Scholz U."/>
            <person name="Mascher M."/>
            <person name="Fiebig A."/>
        </authorList>
    </citation>
    <scope>NUCLEOTIDE SEQUENCE</scope>
</reference>
<gene>
    <name evidence="6" type="ORF">SI7747_14016797</name>
</gene>
<dbReference type="InterPro" id="IPR055236">
    <property type="entry name" value="EVH1_PP4R3"/>
</dbReference>
<dbReference type="Proteomes" id="UP001189122">
    <property type="component" value="Unassembled WGS sequence"/>
</dbReference>
<dbReference type="Gene3D" id="1.25.10.10">
    <property type="entry name" value="Leucine-rich Repeat Variant"/>
    <property type="match status" value="1"/>
</dbReference>
<feature type="compositionally biased region" description="Polar residues" evidence="3">
    <location>
        <begin position="812"/>
        <end position="825"/>
    </location>
</feature>
<feature type="region of interest" description="Disordered" evidence="3">
    <location>
        <begin position="809"/>
        <end position="907"/>
    </location>
</feature>
<dbReference type="InterPro" id="IPR011989">
    <property type="entry name" value="ARM-like"/>
</dbReference>
<feature type="compositionally biased region" description="Acidic residues" evidence="3">
    <location>
        <begin position="685"/>
        <end position="699"/>
    </location>
</feature>
<feature type="compositionally biased region" description="Basic and acidic residues" evidence="3">
    <location>
        <begin position="848"/>
        <end position="861"/>
    </location>
</feature>
<dbReference type="Pfam" id="PF04802">
    <property type="entry name" value="PP4R3"/>
    <property type="match status" value="1"/>
</dbReference>
<dbReference type="GO" id="GO:0005654">
    <property type="term" value="C:nucleoplasm"/>
    <property type="evidence" value="ECO:0007669"/>
    <property type="project" value="TreeGrafter"/>
</dbReference>
<feature type="compositionally biased region" description="Polar residues" evidence="3">
    <location>
        <begin position="833"/>
        <end position="843"/>
    </location>
</feature>
<dbReference type="InterPro" id="IPR006887">
    <property type="entry name" value="P4R3-like_central_dom"/>
</dbReference>
<evidence type="ECO:0000256" key="2">
    <source>
        <dbReference type="ARBA" id="ARBA00023242"/>
    </source>
</evidence>
<evidence type="ECO:0000313" key="7">
    <source>
        <dbReference type="Proteomes" id="UP001189122"/>
    </source>
</evidence>
<evidence type="ECO:0000259" key="4">
    <source>
        <dbReference type="Pfam" id="PF04802"/>
    </source>
</evidence>
<feature type="region of interest" description="Disordered" evidence="3">
    <location>
        <begin position="685"/>
        <end position="792"/>
    </location>
</feature>
<dbReference type="GO" id="GO:0072542">
    <property type="term" value="F:protein phosphatase activator activity"/>
    <property type="evidence" value="ECO:0007669"/>
    <property type="project" value="TreeGrafter"/>
</dbReference>
<dbReference type="SUPFAM" id="SSF48371">
    <property type="entry name" value="ARM repeat"/>
    <property type="match status" value="1"/>
</dbReference>